<dbReference type="RefSeq" id="WP_244527417.1">
    <property type="nucleotide sequence ID" value="NZ_FOCQ01000002.1"/>
</dbReference>
<dbReference type="NCBIfam" id="TIGR02841">
    <property type="entry name" value="spore_YyaC"/>
    <property type="match status" value="1"/>
</dbReference>
<dbReference type="Pfam" id="PF06866">
    <property type="entry name" value="DUF1256"/>
    <property type="match status" value="1"/>
</dbReference>
<dbReference type="SUPFAM" id="SSF53163">
    <property type="entry name" value="HybD-like"/>
    <property type="match status" value="1"/>
</dbReference>
<evidence type="ECO:0000313" key="1">
    <source>
        <dbReference type="EMBL" id="SEM83014.1"/>
    </source>
</evidence>
<dbReference type="AlphaFoldDB" id="A0A1H8BLJ2"/>
<dbReference type="EMBL" id="FOCQ01000002">
    <property type="protein sequence ID" value="SEM83014.1"/>
    <property type="molecule type" value="Genomic_DNA"/>
</dbReference>
<reference evidence="1 2" key="1">
    <citation type="submission" date="2016-10" db="EMBL/GenBank/DDBJ databases">
        <authorList>
            <person name="de Groot N.N."/>
        </authorList>
    </citation>
    <scope>NUCLEOTIDE SEQUENCE [LARGE SCALE GENOMIC DNA]</scope>
    <source>
        <strain evidence="1 2">DSM 46701</strain>
    </source>
</reference>
<evidence type="ECO:0000313" key="2">
    <source>
        <dbReference type="Proteomes" id="UP000199695"/>
    </source>
</evidence>
<dbReference type="Proteomes" id="UP000199695">
    <property type="component" value="Unassembled WGS sequence"/>
</dbReference>
<proteinExistence type="predicted"/>
<keyword evidence="2" id="KW-1185">Reference proteome</keyword>
<organism evidence="1 2">
    <name type="scientific">Lihuaxuella thermophila</name>
    <dbReference type="NCBI Taxonomy" id="1173111"/>
    <lineage>
        <taxon>Bacteria</taxon>
        <taxon>Bacillati</taxon>
        <taxon>Bacillota</taxon>
        <taxon>Bacilli</taxon>
        <taxon>Bacillales</taxon>
        <taxon>Thermoactinomycetaceae</taxon>
        <taxon>Lihuaxuella</taxon>
    </lineage>
</organism>
<dbReference type="InterPro" id="IPR009665">
    <property type="entry name" value="YyaC"/>
</dbReference>
<accession>A0A1H8BLJ2</accession>
<protein>
    <submittedName>
        <fullName evidence="1">Putative sporulation protein YyaC</fullName>
    </submittedName>
</protein>
<sequence length="202" mass="21566">MSEPRSVKRSCETMFPYRIEYTHPHARENFAEHLSYALQELMPCPEIICVCIGTDRSTGDSLGPLVGSLLSGEAPPFVKVYGTLDEPVHAINLSSTIAHIQKEHPGAVIVAVDACLGQLKSVGWIQVGLGPIRPGAGVNKTLPAIGDIHITGIVNVAGFMEYFVLQNTRLGIVMKMAKVISSSILSACLNIASSAAFHAGSR</sequence>
<dbReference type="InterPro" id="IPR023430">
    <property type="entry name" value="Pept_HybD-like_dom_sf"/>
</dbReference>
<name>A0A1H8BLJ2_9BACL</name>
<dbReference type="STRING" id="1173111.SAMN05444955_102220"/>
<gene>
    <name evidence="1" type="ORF">SAMN05444955_102220</name>
</gene>